<dbReference type="EMBL" id="JABSTQ010008639">
    <property type="protein sequence ID" value="KAG0434246.1"/>
    <property type="molecule type" value="Genomic_DNA"/>
</dbReference>
<proteinExistence type="predicted"/>
<comment type="caution">
    <text evidence="1">The sequence shown here is derived from an EMBL/GenBank/DDBJ whole genome shotgun (WGS) entry which is preliminary data.</text>
</comment>
<name>A0AC60QIP4_IXOPE</name>
<protein>
    <submittedName>
        <fullName evidence="1">Uncharacterized protein</fullName>
    </submittedName>
</protein>
<evidence type="ECO:0000313" key="2">
    <source>
        <dbReference type="Proteomes" id="UP000805193"/>
    </source>
</evidence>
<sequence>MYWILQWNCRGIKGKINELKTRIETWGDKSPDILLLQETRHANLKVRGYNTYLNRTVITNTSKQEKEGVAVLLIKETHPQSQINTDFACNEDEELVGATTTIGKQTYSFFSFYQKPGKGDEHYRWIKRIQNITQHKSIVGGDFNAEHSVWGNQDNRKGMNLLHQMHGNSFECLNKPGGNTRLGNKNQKDTTPDSPWTRGVPEVNWEAHDDTWGSDHVPIIITLHKKTREKRTARVTNWDKFREILKKKIQVEGPTDIEKHIKKAAQEATTTTQVDADAPNPDHHLTNLQEARHKALLRYRRKKTDTSRRIILNRATQEVTAYTRKLRKQTWIQHCEGFNDRTGVKKLWNTYRAMLGKKKEKSTGRNLALKLNMSEEELAQKLGETFFPQPDDWTPLLIEHTEERKEQDVKFSIEELNYAISRAKKGTAPGEDGVTPAMLKNLPDEGKHAILDHYNRIWEEHTLPQGWKHLTVIPIPKPNKPKDKMANLRPISLTSNIYDVTIWTKGGQTGKQVKAIKEALRAIDDFAEEVGLQVAPEKTALVIIATPEGRKATASKHKFTSAGRQLEPTSSTKILGMNISQDGKAKEWLEGLRKSWTHILGIIRRTATKSWGANENTLRTLIHAFLVSKAIYGYNYTTLTKTQQEKIKCLMRKAQRVVTGLPNHARLEEVRKWALLNDIEDIAREGAVSQIIRLHGTKAGRVILTKLRKINLQMEEPEEPLPPWETSLPQEGKPPPNAGRETASTRHQNRIQALKDPNKETTVRDAEIEAIDKTIKDHQGNTGRKYYIFSDSREAIQEYRSPATTLKTVQETSKYIDEAKKAGTSFTLEWVPGHAGIQGHDRAEREAKAALIHHYSTLSQLPVVDSIDSTDPYDYPPDIAKQSALGQSWKTDHSDAFDRARRQ</sequence>
<gene>
    <name evidence="1" type="ORF">HPB47_019240</name>
</gene>
<organism evidence="1 2">
    <name type="scientific">Ixodes persulcatus</name>
    <name type="common">Taiga tick</name>
    <dbReference type="NCBI Taxonomy" id="34615"/>
    <lineage>
        <taxon>Eukaryota</taxon>
        <taxon>Metazoa</taxon>
        <taxon>Ecdysozoa</taxon>
        <taxon>Arthropoda</taxon>
        <taxon>Chelicerata</taxon>
        <taxon>Arachnida</taxon>
        <taxon>Acari</taxon>
        <taxon>Parasitiformes</taxon>
        <taxon>Ixodida</taxon>
        <taxon>Ixodoidea</taxon>
        <taxon>Ixodidae</taxon>
        <taxon>Ixodinae</taxon>
        <taxon>Ixodes</taxon>
    </lineage>
</organism>
<evidence type="ECO:0000313" key="1">
    <source>
        <dbReference type="EMBL" id="KAG0434246.1"/>
    </source>
</evidence>
<keyword evidence="2" id="KW-1185">Reference proteome</keyword>
<reference evidence="1 2" key="1">
    <citation type="journal article" date="2020" name="Cell">
        <title>Large-Scale Comparative Analyses of Tick Genomes Elucidate Their Genetic Diversity and Vector Capacities.</title>
        <authorList>
            <consortium name="Tick Genome and Microbiome Consortium (TIGMIC)"/>
            <person name="Jia N."/>
            <person name="Wang J."/>
            <person name="Shi W."/>
            <person name="Du L."/>
            <person name="Sun Y."/>
            <person name="Zhan W."/>
            <person name="Jiang J.F."/>
            <person name="Wang Q."/>
            <person name="Zhang B."/>
            <person name="Ji P."/>
            <person name="Bell-Sakyi L."/>
            <person name="Cui X.M."/>
            <person name="Yuan T.T."/>
            <person name="Jiang B.G."/>
            <person name="Yang W.F."/>
            <person name="Lam T.T."/>
            <person name="Chang Q.C."/>
            <person name="Ding S.J."/>
            <person name="Wang X.J."/>
            <person name="Zhu J.G."/>
            <person name="Ruan X.D."/>
            <person name="Zhao L."/>
            <person name="Wei J.T."/>
            <person name="Ye R.Z."/>
            <person name="Que T.C."/>
            <person name="Du C.H."/>
            <person name="Zhou Y.H."/>
            <person name="Cheng J.X."/>
            <person name="Dai P.F."/>
            <person name="Guo W.B."/>
            <person name="Han X.H."/>
            <person name="Huang E.J."/>
            <person name="Li L.F."/>
            <person name="Wei W."/>
            <person name="Gao Y.C."/>
            <person name="Liu J.Z."/>
            <person name="Shao H.Z."/>
            <person name="Wang X."/>
            <person name="Wang C.C."/>
            <person name="Yang T.C."/>
            <person name="Huo Q.B."/>
            <person name="Li W."/>
            <person name="Chen H.Y."/>
            <person name="Chen S.E."/>
            <person name="Zhou L.G."/>
            <person name="Ni X.B."/>
            <person name="Tian J.H."/>
            <person name="Sheng Y."/>
            <person name="Liu T."/>
            <person name="Pan Y.S."/>
            <person name="Xia L.Y."/>
            <person name="Li J."/>
            <person name="Zhao F."/>
            <person name="Cao W.C."/>
        </authorList>
    </citation>
    <scope>NUCLEOTIDE SEQUENCE [LARGE SCALE GENOMIC DNA]</scope>
    <source>
        <strain evidence="1">Iper-2018</strain>
    </source>
</reference>
<dbReference type="Proteomes" id="UP000805193">
    <property type="component" value="Unassembled WGS sequence"/>
</dbReference>
<accession>A0AC60QIP4</accession>